<dbReference type="Gene3D" id="1.10.150.650">
    <property type="match status" value="1"/>
</dbReference>
<protein>
    <submittedName>
        <fullName evidence="1">Putative metal-dependent phosphoesterases (PHP family)</fullName>
    </submittedName>
</protein>
<dbReference type="Pfam" id="PF02811">
    <property type="entry name" value="PHP"/>
    <property type="match status" value="1"/>
</dbReference>
<dbReference type="STRING" id="2518989.IMCC3088_610"/>
<dbReference type="InterPro" id="IPR016195">
    <property type="entry name" value="Pol/histidinol_Pase-like"/>
</dbReference>
<dbReference type="CDD" id="cd07438">
    <property type="entry name" value="PHP_HisPPase_AMP"/>
    <property type="match status" value="1"/>
</dbReference>
<proteinExistence type="predicted"/>
<accession>F3KZZ8</accession>
<dbReference type="SMART" id="SM00481">
    <property type="entry name" value="POLIIIAc"/>
    <property type="match status" value="1"/>
</dbReference>
<dbReference type="GO" id="GO:0035312">
    <property type="term" value="F:5'-3' DNA exonuclease activity"/>
    <property type="evidence" value="ECO:0007669"/>
    <property type="project" value="TreeGrafter"/>
</dbReference>
<comment type="caution">
    <text evidence="1">The sequence shown here is derived from an EMBL/GenBank/DDBJ whole genome shotgun (WGS) entry which is preliminary data.</text>
</comment>
<reference evidence="1 2" key="1">
    <citation type="journal article" date="2011" name="J. Bacteriol.">
        <title>Genome sequence of strain IMCC3088, a proteorhodopsin-containing marine bacterium belonging to the OM60/NOR5 clade.</title>
        <authorList>
            <person name="Jang Y."/>
            <person name="Oh H.M."/>
            <person name="Kang I."/>
            <person name="Lee K."/>
            <person name="Yang S.J."/>
            <person name="Cho J.C."/>
        </authorList>
    </citation>
    <scope>NUCLEOTIDE SEQUENCE [LARGE SCALE GENOMIC DNA]</scope>
    <source>
        <strain evidence="1 2">IMCC3088</strain>
    </source>
</reference>
<dbReference type="Proteomes" id="UP000005615">
    <property type="component" value="Unassembled WGS sequence"/>
</dbReference>
<dbReference type="GO" id="GO:0004534">
    <property type="term" value="F:5'-3' RNA exonuclease activity"/>
    <property type="evidence" value="ECO:0007669"/>
    <property type="project" value="TreeGrafter"/>
</dbReference>
<dbReference type="eggNOG" id="COG0613">
    <property type="taxonomic scope" value="Bacteria"/>
</dbReference>
<dbReference type="RefSeq" id="WP_009574993.1">
    <property type="nucleotide sequence ID" value="NZ_AEIG01000016.1"/>
</dbReference>
<keyword evidence="2" id="KW-1185">Reference proteome</keyword>
<dbReference type="PANTHER" id="PTHR42924:SF3">
    <property type="entry name" value="POLYMERASE_HISTIDINOL PHOSPHATASE N-TERMINAL DOMAIN-CONTAINING PROTEIN"/>
    <property type="match status" value="1"/>
</dbReference>
<gene>
    <name evidence="1" type="ORF">IMCC3088_610</name>
</gene>
<dbReference type="OrthoDB" id="9804333at2"/>
<sequence length="279" mass="30158">MSQRLDLHVHSTCSDGALSVPDLLERALAADIQTIALTDHDTIKGVETAREWLSNNSEASLQLISGTELSCVWQGVTIHVVGLNFDVQNTLLDSYLQGLDHARSERAELIASRLEKQGFKGALAGAQAIAGEAQLGRPHFARWLVEAGHCDSMNAAFKRWLGRGKLGDVKVFWPSLEEAVGVVVNAGGVAVLAHPQHYGMTRAKLKRLVFAFAQAGGSALELPLGKDHADVALYVRRLLNECELSVSLGSDFHADSEWGPRLGVDVAVARNLNPVWAGW</sequence>
<evidence type="ECO:0000313" key="1">
    <source>
        <dbReference type="EMBL" id="EGG30364.1"/>
    </source>
</evidence>
<dbReference type="EMBL" id="AEIG01000016">
    <property type="protein sequence ID" value="EGG30364.1"/>
    <property type="molecule type" value="Genomic_DNA"/>
</dbReference>
<dbReference type="AlphaFoldDB" id="F3KZZ8"/>
<dbReference type="SUPFAM" id="SSF89550">
    <property type="entry name" value="PHP domain-like"/>
    <property type="match status" value="1"/>
</dbReference>
<dbReference type="InterPro" id="IPR003141">
    <property type="entry name" value="Pol/His_phosphatase_N"/>
</dbReference>
<dbReference type="InterPro" id="IPR052018">
    <property type="entry name" value="PHP_domain"/>
</dbReference>
<evidence type="ECO:0000313" key="2">
    <source>
        <dbReference type="Proteomes" id="UP000005615"/>
    </source>
</evidence>
<organism evidence="1 2">
    <name type="scientific">Aequoribacter fuscus</name>
    <dbReference type="NCBI Taxonomy" id="2518989"/>
    <lineage>
        <taxon>Bacteria</taxon>
        <taxon>Pseudomonadati</taxon>
        <taxon>Pseudomonadota</taxon>
        <taxon>Gammaproteobacteria</taxon>
        <taxon>Cellvibrionales</taxon>
        <taxon>Halieaceae</taxon>
        <taxon>Aequoribacter</taxon>
    </lineage>
</organism>
<dbReference type="InterPro" id="IPR004013">
    <property type="entry name" value="PHP_dom"/>
</dbReference>
<dbReference type="Gene3D" id="3.20.20.140">
    <property type="entry name" value="Metal-dependent hydrolases"/>
    <property type="match status" value="1"/>
</dbReference>
<name>F3KZZ8_9GAMM</name>
<dbReference type="PANTHER" id="PTHR42924">
    <property type="entry name" value="EXONUCLEASE"/>
    <property type="match status" value="1"/>
</dbReference>